<name>A0AAV7RUT6_PLEWA</name>
<dbReference type="AlphaFoldDB" id="A0AAV7RUT6"/>
<comment type="caution">
    <text evidence="2">The sequence shown here is derived from an EMBL/GenBank/DDBJ whole genome shotgun (WGS) entry which is preliminary data.</text>
</comment>
<organism evidence="2 3">
    <name type="scientific">Pleurodeles waltl</name>
    <name type="common">Iberian ribbed newt</name>
    <dbReference type="NCBI Taxonomy" id="8319"/>
    <lineage>
        <taxon>Eukaryota</taxon>
        <taxon>Metazoa</taxon>
        <taxon>Chordata</taxon>
        <taxon>Craniata</taxon>
        <taxon>Vertebrata</taxon>
        <taxon>Euteleostomi</taxon>
        <taxon>Amphibia</taxon>
        <taxon>Batrachia</taxon>
        <taxon>Caudata</taxon>
        <taxon>Salamandroidea</taxon>
        <taxon>Salamandridae</taxon>
        <taxon>Pleurodelinae</taxon>
        <taxon>Pleurodeles</taxon>
    </lineage>
</organism>
<proteinExistence type="predicted"/>
<dbReference type="Proteomes" id="UP001066276">
    <property type="component" value="Chromosome 5"/>
</dbReference>
<evidence type="ECO:0008006" key="4">
    <source>
        <dbReference type="Google" id="ProtNLM"/>
    </source>
</evidence>
<feature type="compositionally biased region" description="Basic and acidic residues" evidence="1">
    <location>
        <begin position="362"/>
        <end position="390"/>
    </location>
</feature>
<reference evidence="2" key="1">
    <citation type="journal article" date="2022" name="bioRxiv">
        <title>Sequencing and chromosome-scale assembly of the giantPleurodeles waltlgenome.</title>
        <authorList>
            <person name="Brown T."/>
            <person name="Elewa A."/>
            <person name="Iarovenko S."/>
            <person name="Subramanian E."/>
            <person name="Araus A.J."/>
            <person name="Petzold A."/>
            <person name="Susuki M."/>
            <person name="Suzuki K.-i.T."/>
            <person name="Hayashi T."/>
            <person name="Toyoda A."/>
            <person name="Oliveira C."/>
            <person name="Osipova E."/>
            <person name="Leigh N.D."/>
            <person name="Simon A."/>
            <person name="Yun M.H."/>
        </authorList>
    </citation>
    <scope>NUCLEOTIDE SEQUENCE</scope>
    <source>
        <strain evidence="2">20211129_DDA</strain>
        <tissue evidence="2">Liver</tissue>
    </source>
</reference>
<sequence>MANAIYIPENARQALTLHLVARGFTDEGVDVTFIEAYQTERFYSWVTFPEEDHRTVTFHTYTISNVPQRYQAYQYHEIPLTYQEHQNWFEGALPHVIQHVRLGPLSNDGPTWPMSATYTPHPGIQNLQAADLRNLYNAVVTLYRRLVQFVMLTLNTTPARPAPPAPAGYQLATGINPQTVHTIMGKVPTEWEKIPYWIAQKTNQLEAVFPHTGPQEKQRILTMCLPFGMVPSVDDCATWGTVFAAIYTTTHGTPTLANLTEVLKQIQNEHGAAPALDLGMKLMRNFDAVSSIILSNIKGEAGALAIHQHLRETPHLEQETQLPKIISDNYASIGRNSLGAKPKKLEVQSTAPKEGTKQTQEGSKKCWEKPRQFKDRQKQRADSPHLENSVRRYTLRNSENIRTPDRYTDSRPSRSFQDAPDRRSERGVRPDRRPEYVKQKKDLKQSTVKKAKV</sequence>
<feature type="compositionally biased region" description="Basic and acidic residues" evidence="1">
    <location>
        <begin position="419"/>
        <end position="444"/>
    </location>
</feature>
<protein>
    <recommendedName>
        <fullName evidence="4">Gag protein</fullName>
    </recommendedName>
</protein>
<dbReference type="EMBL" id="JANPWB010000009">
    <property type="protein sequence ID" value="KAJ1156256.1"/>
    <property type="molecule type" value="Genomic_DNA"/>
</dbReference>
<feature type="compositionally biased region" description="Polar residues" evidence="1">
    <location>
        <begin position="347"/>
        <end position="361"/>
    </location>
</feature>
<feature type="compositionally biased region" description="Basic and acidic residues" evidence="1">
    <location>
        <begin position="402"/>
        <end position="412"/>
    </location>
</feature>
<evidence type="ECO:0000256" key="1">
    <source>
        <dbReference type="SAM" id="MobiDB-lite"/>
    </source>
</evidence>
<accession>A0AAV7RUT6</accession>
<dbReference type="Pfam" id="PF20672">
    <property type="entry name" value="Gag_FV_central"/>
    <property type="match status" value="1"/>
</dbReference>
<gene>
    <name evidence="2" type="ORF">NDU88_008980</name>
</gene>
<keyword evidence="3" id="KW-1185">Reference proteome</keyword>
<evidence type="ECO:0000313" key="3">
    <source>
        <dbReference type="Proteomes" id="UP001066276"/>
    </source>
</evidence>
<feature type="region of interest" description="Disordered" evidence="1">
    <location>
        <begin position="341"/>
        <end position="453"/>
    </location>
</feature>
<evidence type="ECO:0000313" key="2">
    <source>
        <dbReference type="EMBL" id="KAJ1156256.1"/>
    </source>
</evidence>